<organism evidence="1 2">
    <name type="scientific">Draconibacterium sediminis</name>
    <dbReference type="NCBI Taxonomy" id="1544798"/>
    <lineage>
        <taxon>Bacteria</taxon>
        <taxon>Pseudomonadati</taxon>
        <taxon>Bacteroidota</taxon>
        <taxon>Bacteroidia</taxon>
        <taxon>Marinilabiliales</taxon>
        <taxon>Prolixibacteraceae</taxon>
        <taxon>Draconibacterium</taxon>
    </lineage>
</organism>
<dbReference type="RefSeq" id="WP_045025775.1">
    <property type="nucleotide sequence ID" value="NZ_JRHC01000001.1"/>
</dbReference>
<protein>
    <submittedName>
        <fullName evidence="1">SRPBCC domain-containing protein</fullName>
    </submittedName>
</protein>
<dbReference type="PATRIC" id="fig|1544798.3.peg.289"/>
<evidence type="ECO:0000313" key="1">
    <source>
        <dbReference type="EMBL" id="KJF44213.1"/>
    </source>
</evidence>
<dbReference type="EMBL" id="JRHC01000001">
    <property type="protein sequence ID" value="KJF44213.1"/>
    <property type="molecule type" value="Genomic_DNA"/>
</dbReference>
<reference evidence="1 2" key="1">
    <citation type="submission" date="2014-09" db="EMBL/GenBank/DDBJ databases">
        <title>Draft Genome Sequence of Draconibacterium sp. JN14CK-3.</title>
        <authorList>
            <person name="Dong C."/>
            <person name="Lai Q."/>
            <person name="Shao Z."/>
        </authorList>
    </citation>
    <scope>NUCLEOTIDE SEQUENCE [LARGE SCALE GENOMIC DNA]</scope>
    <source>
        <strain evidence="1 2">JN14CK-3</strain>
    </source>
</reference>
<evidence type="ECO:0000313" key="2">
    <source>
        <dbReference type="Proteomes" id="UP000032544"/>
    </source>
</evidence>
<gene>
    <name evidence="1" type="ORF">LH29_01415</name>
</gene>
<dbReference type="Gene3D" id="3.30.530.20">
    <property type="match status" value="1"/>
</dbReference>
<name>A0A0D8JEG1_9BACT</name>
<keyword evidence="2" id="KW-1185">Reference proteome</keyword>
<dbReference type="CDD" id="cd07820">
    <property type="entry name" value="SRPBCC_3"/>
    <property type="match status" value="1"/>
</dbReference>
<dbReference type="OrthoDB" id="9793552at2"/>
<accession>A0A0D8JEG1</accession>
<dbReference type="STRING" id="1544798.LH29_01415"/>
<dbReference type="InterPro" id="IPR023393">
    <property type="entry name" value="START-like_dom_sf"/>
</dbReference>
<dbReference type="AlphaFoldDB" id="A0A0D8JEG1"/>
<proteinExistence type="predicted"/>
<dbReference type="SUPFAM" id="SSF55961">
    <property type="entry name" value="Bet v1-like"/>
    <property type="match status" value="1"/>
</dbReference>
<sequence>MAFYQFKREQFIKSNISEVWDFISRPQNLKRITPIYMGFDIRTPDLPDEAYEGMIIAYTVRPLLGIPTTWVTEITHVEPQKYFVDEQRVGPYKLWHHEHHIEEVKDGVLMKDIVSYSPPLGVLGQIANALVIRKKLEEIFDYRTKAFEEIFPG</sequence>
<dbReference type="Proteomes" id="UP000032544">
    <property type="component" value="Unassembled WGS sequence"/>
</dbReference>
<comment type="caution">
    <text evidence="1">The sequence shown here is derived from an EMBL/GenBank/DDBJ whole genome shotgun (WGS) entry which is preliminary data.</text>
</comment>